<comment type="caution">
    <text evidence="3">The sequence shown here is derived from an EMBL/GenBank/DDBJ whole genome shotgun (WGS) entry which is preliminary data.</text>
</comment>
<accession>A0AA38CQX5</accession>
<evidence type="ECO:0000256" key="2">
    <source>
        <dbReference type="SAM" id="Phobius"/>
    </source>
</evidence>
<evidence type="ECO:0000313" key="3">
    <source>
        <dbReference type="EMBL" id="GMA32588.1"/>
    </source>
</evidence>
<sequence>MTTPEQPDEADGGPERTDRTAGVGRGHSAPRPVPPLTPAEPSPPASTSPEETAVVGSTDPDATAFTRPVGDDDATDRPRTDDATSDPAPTGGAPTRVSALGARSRDSREASGPAPASEDGASSESDDVATRTTPLVAPGPSGERTTALPVTTGDGDPAGPADTTPTERTSRFSRTGSTATPSRSDDATPERDVEATRVVPVSDPDPLAGSTNGSLRAGSREPLPDEEWAAAPVRRTAAHIWGVLGLLIAVPVTWFLLTDGALRTYYGLPPESPLNVAGLLSLAGGIVGLVVIALVTRVTSLGAWIWGGVVTAAGLAALVVPVAASDLVERVREPLASLHEGFGTNVTDYLSDTSRSGLLLALGLVLLLLAFVSHGARRSGRYEGRVKAEREARGL</sequence>
<dbReference type="AlphaFoldDB" id="A0AA38CQX5"/>
<feature type="compositionally biased region" description="Acidic residues" evidence="1">
    <location>
        <begin position="1"/>
        <end position="12"/>
    </location>
</feature>
<feature type="transmembrane region" description="Helical" evidence="2">
    <location>
        <begin position="357"/>
        <end position="376"/>
    </location>
</feature>
<feature type="compositionally biased region" description="Low complexity" evidence="1">
    <location>
        <begin position="110"/>
        <end position="123"/>
    </location>
</feature>
<organism evidence="3 4">
    <name type="scientific">Litorihabitans aurantiacus</name>
    <dbReference type="NCBI Taxonomy" id="1930061"/>
    <lineage>
        <taxon>Bacteria</taxon>
        <taxon>Bacillati</taxon>
        <taxon>Actinomycetota</taxon>
        <taxon>Actinomycetes</taxon>
        <taxon>Micrococcales</taxon>
        <taxon>Beutenbergiaceae</taxon>
        <taxon>Litorihabitans</taxon>
    </lineage>
</organism>
<proteinExistence type="predicted"/>
<dbReference type="EMBL" id="BSUM01000001">
    <property type="protein sequence ID" value="GMA32588.1"/>
    <property type="molecule type" value="Genomic_DNA"/>
</dbReference>
<feature type="compositionally biased region" description="Polar residues" evidence="1">
    <location>
        <begin position="163"/>
        <end position="182"/>
    </location>
</feature>
<feature type="compositionally biased region" description="Basic and acidic residues" evidence="1">
    <location>
        <begin position="183"/>
        <end position="195"/>
    </location>
</feature>
<dbReference type="Proteomes" id="UP001157161">
    <property type="component" value="Unassembled WGS sequence"/>
</dbReference>
<keyword evidence="4" id="KW-1185">Reference proteome</keyword>
<protein>
    <submittedName>
        <fullName evidence="3">Uncharacterized protein</fullName>
    </submittedName>
</protein>
<feature type="transmembrane region" description="Helical" evidence="2">
    <location>
        <begin position="238"/>
        <end position="257"/>
    </location>
</feature>
<feature type="transmembrane region" description="Helical" evidence="2">
    <location>
        <begin position="277"/>
        <end position="296"/>
    </location>
</feature>
<evidence type="ECO:0000256" key="1">
    <source>
        <dbReference type="SAM" id="MobiDB-lite"/>
    </source>
</evidence>
<feature type="compositionally biased region" description="Pro residues" evidence="1">
    <location>
        <begin position="31"/>
        <end position="46"/>
    </location>
</feature>
<keyword evidence="2" id="KW-0472">Membrane</keyword>
<evidence type="ECO:0000313" key="4">
    <source>
        <dbReference type="Proteomes" id="UP001157161"/>
    </source>
</evidence>
<keyword evidence="2" id="KW-0812">Transmembrane</keyword>
<gene>
    <name evidence="3" type="ORF">GCM10025875_25800</name>
</gene>
<reference evidence="3" key="1">
    <citation type="journal article" date="2014" name="Int. J. Syst. Evol. Microbiol.">
        <title>Complete genome sequence of Corynebacterium casei LMG S-19264T (=DSM 44701T), isolated from a smear-ripened cheese.</title>
        <authorList>
            <consortium name="US DOE Joint Genome Institute (JGI-PGF)"/>
            <person name="Walter F."/>
            <person name="Albersmeier A."/>
            <person name="Kalinowski J."/>
            <person name="Ruckert C."/>
        </authorList>
    </citation>
    <scope>NUCLEOTIDE SEQUENCE</scope>
    <source>
        <strain evidence="3">NBRC 112290</strain>
    </source>
</reference>
<feature type="region of interest" description="Disordered" evidence="1">
    <location>
        <begin position="1"/>
        <end position="224"/>
    </location>
</feature>
<name>A0AA38CQX5_9MICO</name>
<dbReference type="RefSeq" id="WP_284251267.1">
    <property type="nucleotide sequence ID" value="NZ_BSUM01000001.1"/>
</dbReference>
<keyword evidence="2" id="KW-1133">Transmembrane helix</keyword>
<feature type="transmembrane region" description="Helical" evidence="2">
    <location>
        <begin position="303"/>
        <end position="324"/>
    </location>
</feature>
<reference evidence="3" key="2">
    <citation type="submission" date="2023-02" db="EMBL/GenBank/DDBJ databases">
        <authorList>
            <person name="Sun Q."/>
            <person name="Mori K."/>
        </authorList>
    </citation>
    <scope>NUCLEOTIDE SEQUENCE</scope>
    <source>
        <strain evidence="3">NBRC 112290</strain>
    </source>
</reference>